<dbReference type="EMBL" id="AMZH03000333">
    <property type="protein sequence ID" value="RRT84290.1"/>
    <property type="molecule type" value="Genomic_DNA"/>
</dbReference>
<dbReference type="InterPro" id="IPR044810">
    <property type="entry name" value="WRKY_plant"/>
</dbReference>
<dbReference type="GO" id="GO:0003700">
    <property type="term" value="F:DNA-binding transcription factor activity"/>
    <property type="evidence" value="ECO:0007669"/>
    <property type="project" value="InterPro"/>
</dbReference>
<protein>
    <recommendedName>
        <fullName evidence="7">WRKY domain-containing protein</fullName>
    </recommendedName>
</protein>
<dbReference type="GO" id="GO:0043565">
    <property type="term" value="F:sequence-specific DNA binding"/>
    <property type="evidence" value="ECO:0007669"/>
    <property type="project" value="InterPro"/>
</dbReference>
<dbReference type="SUPFAM" id="SSF118290">
    <property type="entry name" value="WRKY DNA-binding domain"/>
    <property type="match status" value="1"/>
</dbReference>
<dbReference type="AlphaFoldDB" id="A0A427B720"/>
<dbReference type="InterPro" id="IPR036576">
    <property type="entry name" value="WRKY_dom_sf"/>
</dbReference>
<dbReference type="Gene3D" id="2.20.25.80">
    <property type="entry name" value="WRKY domain"/>
    <property type="match status" value="1"/>
</dbReference>
<evidence type="ECO:0000256" key="1">
    <source>
        <dbReference type="ARBA" id="ARBA00004123"/>
    </source>
</evidence>
<dbReference type="Pfam" id="PF03106">
    <property type="entry name" value="WRKY"/>
    <property type="match status" value="1"/>
</dbReference>
<comment type="caution">
    <text evidence="8">The sequence shown here is derived from an EMBL/GenBank/DDBJ whole genome shotgun (WGS) entry which is preliminary data.</text>
</comment>
<keyword evidence="5" id="KW-0539">Nucleus</keyword>
<dbReference type="SMART" id="SM00774">
    <property type="entry name" value="WRKY"/>
    <property type="match status" value="1"/>
</dbReference>
<dbReference type="InterPro" id="IPR003657">
    <property type="entry name" value="WRKY_dom"/>
</dbReference>
<evidence type="ECO:0000259" key="7">
    <source>
        <dbReference type="PROSITE" id="PS50811"/>
    </source>
</evidence>
<sequence length="193" mass="21018">MDGYRWRKYGQKVTRDNPFPRAYFRCSFAPSCPVKKKVWKDQCVEEASPLQSDAPIPDSSGTEAQSLQREGREISASPPPLVDGTVRADMLGDEGASPAACGDGAVRRLSWLRPPGMGDRGWQVADEIAEAREIGMRQRPFPWRYCIADPMSSSNSFATWCSAAVRPSLAAAPSASPRPAPACHHVHSSVLSS</sequence>
<keyword evidence="3" id="KW-0238">DNA-binding</keyword>
<accession>A0A427B720</accession>
<feature type="region of interest" description="Disordered" evidence="6">
    <location>
        <begin position="46"/>
        <end position="84"/>
    </location>
</feature>
<gene>
    <name evidence="8" type="ORF">B296_00006694</name>
</gene>
<evidence type="ECO:0000256" key="2">
    <source>
        <dbReference type="ARBA" id="ARBA00023015"/>
    </source>
</evidence>
<evidence type="ECO:0000313" key="8">
    <source>
        <dbReference type="EMBL" id="RRT84290.1"/>
    </source>
</evidence>
<organism evidence="8 9">
    <name type="scientific">Ensete ventricosum</name>
    <name type="common">Abyssinian banana</name>
    <name type="synonym">Musa ensete</name>
    <dbReference type="NCBI Taxonomy" id="4639"/>
    <lineage>
        <taxon>Eukaryota</taxon>
        <taxon>Viridiplantae</taxon>
        <taxon>Streptophyta</taxon>
        <taxon>Embryophyta</taxon>
        <taxon>Tracheophyta</taxon>
        <taxon>Spermatophyta</taxon>
        <taxon>Magnoliopsida</taxon>
        <taxon>Liliopsida</taxon>
        <taxon>Zingiberales</taxon>
        <taxon>Musaceae</taxon>
        <taxon>Ensete</taxon>
    </lineage>
</organism>
<name>A0A427B720_ENSVE</name>
<dbReference type="GO" id="GO:0005634">
    <property type="term" value="C:nucleus"/>
    <property type="evidence" value="ECO:0007669"/>
    <property type="project" value="UniProtKB-SubCell"/>
</dbReference>
<evidence type="ECO:0000256" key="4">
    <source>
        <dbReference type="ARBA" id="ARBA00023163"/>
    </source>
</evidence>
<evidence type="ECO:0000313" key="9">
    <source>
        <dbReference type="Proteomes" id="UP000287651"/>
    </source>
</evidence>
<keyword evidence="4" id="KW-0804">Transcription</keyword>
<reference evidence="8 9" key="1">
    <citation type="journal article" date="2014" name="Agronomy (Basel)">
        <title>A Draft Genome Sequence for Ensete ventricosum, the Drought-Tolerant Tree Against Hunger.</title>
        <authorList>
            <person name="Harrison J."/>
            <person name="Moore K.A."/>
            <person name="Paszkiewicz K."/>
            <person name="Jones T."/>
            <person name="Grant M."/>
            <person name="Ambacheew D."/>
            <person name="Muzemil S."/>
            <person name="Studholme D.J."/>
        </authorList>
    </citation>
    <scope>NUCLEOTIDE SEQUENCE [LARGE SCALE GENOMIC DNA]</scope>
</reference>
<evidence type="ECO:0000256" key="3">
    <source>
        <dbReference type="ARBA" id="ARBA00023125"/>
    </source>
</evidence>
<dbReference type="Proteomes" id="UP000287651">
    <property type="component" value="Unassembled WGS sequence"/>
</dbReference>
<keyword evidence="2" id="KW-0805">Transcription regulation</keyword>
<feature type="domain" description="WRKY" evidence="7">
    <location>
        <begin position="1"/>
        <end position="42"/>
    </location>
</feature>
<dbReference type="PROSITE" id="PS50811">
    <property type="entry name" value="WRKY"/>
    <property type="match status" value="1"/>
</dbReference>
<proteinExistence type="predicted"/>
<comment type="subcellular location">
    <subcellularLocation>
        <location evidence="1">Nucleus</location>
    </subcellularLocation>
</comment>
<dbReference type="PANTHER" id="PTHR31429:SF3">
    <property type="entry name" value="WRKY TRANSCRIPTION FACTOR 40-RELATED"/>
    <property type="match status" value="1"/>
</dbReference>
<feature type="compositionally biased region" description="Polar residues" evidence="6">
    <location>
        <begin position="59"/>
        <end position="68"/>
    </location>
</feature>
<evidence type="ECO:0000256" key="6">
    <source>
        <dbReference type="SAM" id="MobiDB-lite"/>
    </source>
</evidence>
<evidence type="ECO:0000256" key="5">
    <source>
        <dbReference type="ARBA" id="ARBA00023242"/>
    </source>
</evidence>
<dbReference type="PANTHER" id="PTHR31429">
    <property type="entry name" value="WRKY TRANSCRIPTION FACTOR 36-RELATED"/>
    <property type="match status" value="1"/>
</dbReference>